<comment type="caution">
    <text evidence="1">The sequence shown here is derived from an EMBL/GenBank/DDBJ whole genome shotgun (WGS) entry which is preliminary data.</text>
</comment>
<sequence>MLHKPVGCDIEQVVELIDSSSRSWIPQVLHTIFPPVVVEKILCIPLSRYLMLDKLTWKLEKKGFFSVKSAYWIARDIVLDNIAASSSLGDPYNLLWKVLWNSKIPGKNRNDMLWSNRSQTAMVITLSSMSWYDDFTMPIFLQN</sequence>
<protein>
    <recommendedName>
        <fullName evidence="3">Reverse transcriptase</fullName>
    </recommendedName>
</protein>
<proteinExistence type="predicted"/>
<evidence type="ECO:0008006" key="3">
    <source>
        <dbReference type="Google" id="ProtNLM"/>
    </source>
</evidence>
<organism evidence="1 2">
    <name type="scientific">Rubus argutus</name>
    <name type="common">Southern blackberry</name>
    <dbReference type="NCBI Taxonomy" id="59490"/>
    <lineage>
        <taxon>Eukaryota</taxon>
        <taxon>Viridiplantae</taxon>
        <taxon>Streptophyta</taxon>
        <taxon>Embryophyta</taxon>
        <taxon>Tracheophyta</taxon>
        <taxon>Spermatophyta</taxon>
        <taxon>Magnoliopsida</taxon>
        <taxon>eudicotyledons</taxon>
        <taxon>Gunneridae</taxon>
        <taxon>Pentapetalae</taxon>
        <taxon>rosids</taxon>
        <taxon>fabids</taxon>
        <taxon>Rosales</taxon>
        <taxon>Rosaceae</taxon>
        <taxon>Rosoideae</taxon>
        <taxon>Rosoideae incertae sedis</taxon>
        <taxon>Rubus</taxon>
    </lineage>
</organism>
<reference evidence="1 2" key="1">
    <citation type="journal article" date="2023" name="G3 (Bethesda)">
        <title>A chromosome-length genome assembly and annotation of blackberry (Rubus argutus, cv. 'Hillquist').</title>
        <authorList>
            <person name="Bruna T."/>
            <person name="Aryal R."/>
            <person name="Dudchenko O."/>
            <person name="Sargent D.J."/>
            <person name="Mead D."/>
            <person name="Buti M."/>
            <person name="Cavallini A."/>
            <person name="Hytonen T."/>
            <person name="Andres J."/>
            <person name="Pham M."/>
            <person name="Weisz D."/>
            <person name="Mascagni F."/>
            <person name="Usai G."/>
            <person name="Natali L."/>
            <person name="Bassil N."/>
            <person name="Fernandez G.E."/>
            <person name="Lomsadze A."/>
            <person name="Armour M."/>
            <person name="Olukolu B."/>
            <person name="Poorten T."/>
            <person name="Britton C."/>
            <person name="Davik J."/>
            <person name="Ashrafi H."/>
            <person name="Aiden E.L."/>
            <person name="Borodovsky M."/>
            <person name="Worthington M."/>
        </authorList>
    </citation>
    <scope>NUCLEOTIDE SEQUENCE [LARGE SCALE GENOMIC DNA]</scope>
    <source>
        <strain evidence="1">PI 553951</strain>
    </source>
</reference>
<gene>
    <name evidence="1" type="ORF">M0R45_006640</name>
</gene>
<keyword evidence="2" id="KW-1185">Reference proteome</keyword>
<dbReference type="Proteomes" id="UP001457282">
    <property type="component" value="Unassembled WGS sequence"/>
</dbReference>
<dbReference type="EMBL" id="JBEDUW010000001">
    <property type="protein sequence ID" value="KAK9951183.1"/>
    <property type="molecule type" value="Genomic_DNA"/>
</dbReference>
<evidence type="ECO:0000313" key="2">
    <source>
        <dbReference type="Proteomes" id="UP001457282"/>
    </source>
</evidence>
<dbReference type="AlphaFoldDB" id="A0AAW1YR55"/>
<accession>A0AAW1YR55</accession>
<evidence type="ECO:0000313" key="1">
    <source>
        <dbReference type="EMBL" id="KAK9951183.1"/>
    </source>
</evidence>
<name>A0AAW1YR55_RUBAR</name>